<reference evidence="1" key="1">
    <citation type="submission" date="2014-05" db="EMBL/GenBank/DDBJ databases">
        <title>The transcriptome of the halophilic microalga Tetraselmis sp. GSL018 isolated from the Great Salt Lake, Utah.</title>
        <authorList>
            <person name="Jinkerson R.E."/>
            <person name="D'Adamo S."/>
            <person name="Posewitz M.C."/>
        </authorList>
    </citation>
    <scope>NUCLEOTIDE SEQUENCE</scope>
    <source>
        <strain evidence="1">GSL018</strain>
    </source>
</reference>
<evidence type="ECO:0000313" key="1">
    <source>
        <dbReference type="EMBL" id="JAC84574.1"/>
    </source>
</evidence>
<sequence>MQHIANRDQRDILLEFLRRGLTFEWADTIAMQLRRCSK</sequence>
<name>A0A061SND5_9CHLO</name>
<protein>
    <submittedName>
        <fullName evidence="1">Uncharacterized protein</fullName>
    </submittedName>
</protein>
<accession>A0A061SND5</accession>
<dbReference type="AlphaFoldDB" id="A0A061SND5"/>
<gene>
    <name evidence="1" type="ORF">TSPGSL018_654</name>
</gene>
<organism evidence="1">
    <name type="scientific">Tetraselmis sp. GSL018</name>
    <dbReference type="NCBI Taxonomy" id="582737"/>
    <lineage>
        <taxon>Eukaryota</taxon>
        <taxon>Viridiplantae</taxon>
        <taxon>Chlorophyta</taxon>
        <taxon>core chlorophytes</taxon>
        <taxon>Chlorodendrophyceae</taxon>
        <taxon>Chlorodendrales</taxon>
        <taxon>Chlorodendraceae</taxon>
        <taxon>Tetraselmis</taxon>
    </lineage>
</organism>
<proteinExistence type="predicted"/>
<dbReference type="EMBL" id="GBEZ01000304">
    <property type="protein sequence ID" value="JAC84574.1"/>
    <property type="molecule type" value="Transcribed_RNA"/>
</dbReference>